<gene>
    <name evidence="9" type="ordered locus">PAS_chr2-1_0195</name>
</gene>
<evidence type="ECO:0000256" key="5">
    <source>
        <dbReference type="ARBA" id="ARBA00023204"/>
    </source>
</evidence>
<dbReference type="EMBL" id="FN392320">
    <property type="protein sequence ID" value="CAY68803.1"/>
    <property type="molecule type" value="Genomic_DNA"/>
</dbReference>
<dbReference type="PANTHER" id="PTHR12749">
    <property type="entry name" value="EXCISION REPAIR CROSS-COMPLEMENTING 1 ERCC1"/>
    <property type="match status" value="1"/>
</dbReference>
<dbReference type="GO" id="GO:0000110">
    <property type="term" value="C:nucleotide-excision repair factor 1 complex"/>
    <property type="evidence" value="ECO:0007669"/>
    <property type="project" value="TreeGrafter"/>
</dbReference>
<keyword evidence="9" id="KW-0378">Hydrolase</keyword>
<dbReference type="Proteomes" id="UP000000314">
    <property type="component" value="Chromosome 2"/>
</dbReference>
<evidence type="ECO:0000256" key="7">
    <source>
        <dbReference type="SAM" id="MobiDB-lite"/>
    </source>
</evidence>
<dbReference type="InterPro" id="IPR010994">
    <property type="entry name" value="RuvA_2-like"/>
</dbReference>
<dbReference type="GO" id="GO:0006302">
    <property type="term" value="P:double-strand break repair"/>
    <property type="evidence" value="ECO:0007669"/>
    <property type="project" value="UniProtKB-ARBA"/>
</dbReference>
<keyword evidence="5" id="KW-0234">DNA repair</keyword>
<dbReference type="eggNOG" id="KOG2841">
    <property type="taxonomic scope" value="Eukaryota"/>
</dbReference>
<keyword evidence="10" id="KW-1185">Reference proteome</keyword>
<accession>C4QZX9</accession>
<dbReference type="GO" id="GO:0003697">
    <property type="term" value="F:single-stranded DNA binding"/>
    <property type="evidence" value="ECO:0007669"/>
    <property type="project" value="TreeGrafter"/>
</dbReference>
<dbReference type="KEGG" id="ppa:PAS_chr2-1_0195"/>
<dbReference type="STRING" id="644223.C4QZX9"/>
<dbReference type="NCBIfam" id="TIGR00597">
    <property type="entry name" value="rad10"/>
    <property type="match status" value="1"/>
</dbReference>
<keyword evidence="9" id="KW-0540">Nuclease</keyword>
<feature type="compositionally biased region" description="Low complexity" evidence="7">
    <location>
        <begin position="71"/>
        <end position="84"/>
    </location>
</feature>
<evidence type="ECO:0000256" key="1">
    <source>
        <dbReference type="ARBA" id="ARBA00004123"/>
    </source>
</evidence>
<dbReference type="FunFam" id="3.40.50.10130:FF:000001">
    <property type="entry name" value="DNA excision repair protein ERCC-1"/>
    <property type="match status" value="1"/>
</dbReference>
<evidence type="ECO:0000313" key="9">
    <source>
        <dbReference type="EMBL" id="CAY68803.1"/>
    </source>
</evidence>
<dbReference type="OrthoDB" id="10262814at2759"/>
<comment type="similarity">
    <text evidence="2">Belongs to the ERCC1/RAD10/SWI10 family.</text>
</comment>
<evidence type="ECO:0000259" key="8">
    <source>
        <dbReference type="Pfam" id="PF03834"/>
    </source>
</evidence>
<dbReference type="Pfam" id="PF14520">
    <property type="entry name" value="HHH_5"/>
    <property type="match status" value="1"/>
</dbReference>
<proteinExistence type="inferred from homology"/>
<dbReference type="Gene3D" id="1.10.150.20">
    <property type="entry name" value="5' to 3' exonuclease, C-terminal subdomain"/>
    <property type="match status" value="1"/>
</dbReference>
<evidence type="ECO:0000256" key="4">
    <source>
        <dbReference type="ARBA" id="ARBA00023125"/>
    </source>
</evidence>
<keyword evidence="6" id="KW-0539">Nucleus</keyword>
<keyword evidence="4" id="KW-0238">DNA-binding</keyword>
<dbReference type="FunCoup" id="C4QZX9">
    <property type="interactions" value="130"/>
</dbReference>
<dbReference type="GO" id="GO:0070914">
    <property type="term" value="P:UV-damage excision repair"/>
    <property type="evidence" value="ECO:0007669"/>
    <property type="project" value="TreeGrafter"/>
</dbReference>
<evidence type="ECO:0000256" key="6">
    <source>
        <dbReference type="ARBA" id="ARBA00023242"/>
    </source>
</evidence>
<dbReference type="GO" id="GO:0003684">
    <property type="term" value="F:damaged DNA binding"/>
    <property type="evidence" value="ECO:0007669"/>
    <property type="project" value="InterPro"/>
</dbReference>
<name>C4QZX9_KOMPG</name>
<dbReference type="SMR" id="C4QZX9"/>
<protein>
    <submittedName>
        <fullName evidence="9">Single-stranded DNA endonuclease (With Rad1p), cleaves single-stranded DNA during nucleotide excisio</fullName>
    </submittedName>
</protein>
<dbReference type="InterPro" id="IPR004579">
    <property type="entry name" value="ERCC1/RAD10/SWI10"/>
</dbReference>
<organism evidence="9 10">
    <name type="scientific">Komagataella phaffii (strain GS115 / ATCC 20864)</name>
    <name type="common">Yeast</name>
    <name type="synonym">Pichia pastoris</name>
    <dbReference type="NCBI Taxonomy" id="644223"/>
    <lineage>
        <taxon>Eukaryota</taxon>
        <taxon>Fungi</taxon>
        <taxon>Dikarya</taxon>
        <taxon>Ascomycota</taxon>
        <taxon>Saccharomycotina</taxon>
        <taxon>Pichiomycetes</taxon>
        <taxon>Pichiales</taxon>
        <taxon>Pichiaceae</taxon>
        <taxon>Komagataella</taxon>
    </lineage>
</organism>
<dbReference type="GO" id="GO:0070522">
    <property type="term" value="C:ERCC4-ERCC1 complex"/>
    <property type="evidence" value="ECO:0007669"/>
    <property type="project" value="TreeGrafter"/>
</dbReference>
<feature type="domain" description="ERCC1-like central" evidence="8">
    <location>
        <begin position="112"/>
        <end position="233"/>
    </location>
</feature>
<evidence type="ECO:0000313" key="10">
    <source>
        <dbReference type="Proteomes" id="UP000000314"/>
    </source>
</evidence>
<feature type="region of interest" description="Disordered" evidence="7">
    <location>
        <begin position="24"/>
        <end position="84"/>
    </location>
</feature>
<dbReference type="PANTHER" id="PTHR12749:SF0">
    <property type="entry name" value="DNA EXCISION REPAIR PROTEIN ERCC-1"/>
    <property type="match status" value="1"/>
</dbReference>
<evidence type="ECO:0000256" key="2">
    <source>
        <dbReference type="ARBA" id="ARBA00008283"/>
    </source>
</evidence>
<evidence type="ECO:0000256" key="3">
    <source>
        <dbReference type="ARBA" id="ARBA00022763"/>
    </source>
</evidence>
<dbReference type="Gene3D" id="3.40.50.10130">
    <property type="match status" value="1"/>
</dbReference>
<dbReference type="AlphaFoldDB" id="C4QZX9"/>
<dbReference type="SUPFAM" id="SSF52980">
    <property type="entry name" value="Restriction endonuclease-like"/>
    <property type="match status" value="1"/>
</dbReference>
<dbReference type="GO" id="GO:0004519">
    <property type="term" value="F:endonuclease activity"/>
    <property type="evidence" value="ECO:0007669"/>
    <property type="project" value="UniProtKB-KW"/>
</dbReference>
<dbReference type="GO" id="GO:0006312">
    <property type="term" value="P:mitotic recombination"/>
    <property type="evidence" value="ECO:0007669"/>
    <property type="project" value="TreeGrafter"/>
</dbReference>
<dbReference type="InterPro" id="IPR011335">
    <property type="entry name" value="Restrct_endonuc-II-like"/>
</dbReference>
<reference evidence="9 10" key="1">
    <citation type="journal article" date="2009" name="Nat. Biotechnol.">
        <title>Genome sequence of the recombinant protein production host Pichia pastoris.</title>
        <authorList>
            <person name="De Schutter K."/>
            <person name="Lin Y.C."/>
            <person name="Tiels P."/>
            <person name="Van Hecke A."/>
            <person name="Glinka S."/>
            <person name="Weber-Lehmann J."/>
            <person name="Rouze P."/>
            <person name="Van de Peer Y."/>
            <person name="Callewaert N."/>
        </authorList>
    </citation>
    <scope>NUCLEOTIDE SEQUENCE [LARGE SCALE GENOMIC DNA]</scope>
    <source>
        <strain evidence="10">GS115 / ATCC 20864</strain>
    </source>
</reference>
<keyword evidence="9" id="KW-0255">Endonuclease</keyword>
<dbReference type="InterPro" id="IPR047260">
    <property type="entry name" value="ERCC1-like_central_dom"/>
</dbReference>
<comment type="subcellular location">
    <subcellularLocation>
        <location evidence="1">Nucleus</location>
    </subcellularLocation>
</comment>
<dbReference type="InParanoid" id="C4QZX9"/>
<keyword evidence="3" id="KW-0227">DNA damage</keyword>
<dbReference type="SUPFAM" id="SSF47781">
    <property type="entry name" value="RuvA domain 2-like"/>
    <property type="match status" value="1"/>
</dbReference>
<sequence>MSGADDGKDKTDTTSFEAILAGVKRLREQDQNKDAKQGSEKLKIPLKRLPKRSLPTPKSDQIQNVKTTEDAAPVSSAPVTSTTTSKVIRMDNTPSNLAIRHQKKTGKTTFNSIQVNKSQTGNPLLKHLKTVSWEFSSNIKQVDYLVNSQTFVLFLSLKYHKLHPEYIMNKIKSMNGNDTSFTNNNLKLLLVVVDIDSHEDILRELTKTCVNNDLSLVLSWSFEEAANYIVYLKQYELSDLSESTLINNSKQDSSSYNSLVKSVTSIRNITKTDAVNLISEFGSLRELVNANPESMSAVQGMGDIKVNRWASVVEDQFVLNKEYT</sequence>
<dbReference type="OMA" id="HPEYIWQ"/>
<dbReference type="Pfam" id="PF03834">
    <property type="entry name" value="Rad10"/>
    <property type="match status" value="1"/>
</dbReference>
<dbReference type="RefSeq" id="XP_002491083.1">
    <property type="nucleotide sequence ID" value="XM_002491038.1"/>
</dbReference>
<dbReference type="CDD" id="cd22325">
    <property type="entry name" value="ERCC1_C-like"/>
    <property type="match status" value="1"/>
</dbReference>
<feature type="compositionally biased region" description="Basic and acidic residues" evidence="7">
    <location>
        <begin position="25"/>
        <end position="43"/>
    </location>
</feature>
<dbReference type="GeneID" id="8198577"/>
<dbReference type="HOGENOM" id="CLU_041616_3_0_1"/>